<dbReference type="AlphaFoldDB" id="A0A4S4L223"/>
<evidence type="ECO:0000256" key="3">
    <source>
        <dbReference type="SAM" id="MobiDB-lite"/>
    </source>
</evidence>
<keyword evidence="5" id="KW-1185">Reference proteome</keyword>
<evidence type="ECO:0000256" key="2">
    <source>
        <dbReference type="RuleBase" id="RU003876"/>
    </source>
</evidence>
<dbReference type="PANTHER" id="PTHR11875">
    <property type="entry name" value="TESTIS-SPECIFIC Y-ENCODED PROTEIN"/>
    <property type="match status" value="1"/>
</dbReference>
<proteinExistence type="inferred from homology"/>
<evidence type="ECO:0000256" key="1">
    <source>
        <dbReference type="ARBA" id="ARBA00009947"/>
    </source>
</evidence>
<dbReference type="Pfam" id="PF00956">
    <property type="entry name" value="NAP"/>
    <property type="match status" value="1"/>
</dbReference>
<dbReference type="GO" id="GO:0006334">
    <property type="term" value="P:nucleosome assembly"/>
    <property type="evidence" value="ECO:0007669"/>
    <property type="project" value="InterPro"/>
</dbReference>
<dbReference type="EMBL" id="SGPK01000284">
    <property type="protein sequence ID" value="THH05137.1"/>
    <property type="molecule type" value="Genomic_DNA"/>
</dbReference>
<evidence type="ECO:0000313" key="5">
    <source>
        <dbReference type="Proteomes" id="UP000308199"/>
    </source>
</evidence>
<dbReference type="Gene3D" id="3.30.1120.90">
    <property type="entry name" value="Nucleosome assembly protein"/>
    <property type="match status" value="1"/>
</dbReference>
<reference evidence="4 5" key="1">
    <citation type="submission" date="2019-02" db="EMBL/GenBank/DDBJ databases">
        <title>Genome sequencing of the rare red list fungi Phellinidium pouzarii.</title>
        <authorList>
            <person name="Buettner E."/>
            <person name="Kellner H."/>
        </authorList>
    </citation>
    <scope>NUCLEOTIDE SEQUENCE [LARGE SCALE GENOMIC DNA]</scope>
    <source>
        <strain evidence="4 5">DSM 108285</strain>
    </source>
</reference>
<dbReference type="InterPro" id="IPR002164">
    <property type="entry name" value="NAP_family"/>
</dbReference>
<feature type="region of interest" description="Disordered" evidence="3">
    <location>
        <begin position="1"/>
        <end position="20"/>
    </location>
</feature>
<comment type="caution">
    <text evidence="4">The sequence shown here is derived from an EMBL/GenBank/DDBJ whole genome shotgun (WGS) entry which is preliminary data.</text>
</comment>
<feature type="compositionally biased region" description="Basic and acidic residues" evidence="3">
    <location>
        <begin position="262"/>
        <end position="274"/>
    </location>
</feature>
<protein>
    <recommendedName>
        <fullName evidence="6">Nucleosome assembly protein</fullName>
    </recommendedName>
</protein>
<feature type="compositionally biased region" description="Basic residues" evidence="3">
    <location>
        <begin position="1"/>
        <end position="11"/>
    </location>
</feature>
<evidence type="ECO:0000313" key="4">
    <source>
        <dbReference type="EMBL" id="THH05137.1"/>
    </source>
</evidence>
<gene>
    <name evidence="4" type="ORF">EW145_g5013</name>
</gene>
<organism evidence="4 5">
    <name type="scientific">Phellinidium pouzarii</name>
    <dbReference type="NCBI Taxonomy" id="167371"/>
    <lineage>
        <taxon>Eukaryota</taxon>
        <taxon>Fungi</taxon>
        <taxon>Dikarya</taxon>
        <taxon>Basidiomycota</taxon>
        <taxon>Agaricomycotina</taxon>
        <taxon>Agaricomycetes</taxon>
        <taxon>Hymenochaetales</taxon>
        <taxon>Hymenochaetaceae</taxon>
        <taxon>Phellinidium</taxon>
    </lineage>
</organism>
<dbReference type="GO" id="GO:0005634">
    <property type="term" value="C:nucleus"/>
    <property type="evidence" value="ECO:0007669"/>
    <property type="project" value="InterPro"/>
</dbReference>
<feature type="region of interest" description="Disordered" evidence="3">
    <location>
        <begin position="239"/>
        <end position="274"/>
    </location>
</feature>
<comment type="similarity">
    <text evidence="1 2">Belongs to the nucleosome assembly protein (NAP) family.</text>
</comment>
<dbReference type="SUPFAM" id="SSF143113">
    <property type="entry name" value="NAP-like"/>
    <property type="match status" value="1"/>
</dbReference>
<feature type="compositionally biased region" description="Acidic residues" evidence="3">
    <location>
        <begin position="240"/>
        <end position="261"/>
    </location>
</feature>
<dbReference type="Proteomes" id="UP000308199">
    <property type="component" value="Unassembled WGS sequence"/>
</dbReference>
<evidence type="ECO:0008006" key="6">
    <source>
        <dbReference type="Google" id="ProtNLM"/>
    </source>
</evidence>
<dbReference type="OrthoDB" id="19419at2759"/>
<accession>A0A4S4L223</accession>
<sequence>MSKAVAGKKRASPGAEEEKNAFDVEITEEVNKKLEDVGRDILRAELANDRASHLRLAPVYAKRREYVKTVPKFWPVALMNSPTFSVHALHAEDRRALLALEDVWVERDPVESRAFTLEFYFGENPFFSDKVLKKVYKFMVPSVRKDETPDGNGITESMLEFDWEKDVVAQATKISWKSDAVNLTKLYPRVIDDEDVSDMGSFFNFFEHDADTYDIGLVIANDIYPEAIDWFTGKASEVMDMSDIEEDSEDEEDDDDDAAEIDLEKPEPKKQKRT</sequence>
<name>A0A4S4L223_9AGAM</name>
<dbReference type="InterPro" id="IPR037231">
    <property type="entry name" value="NAP-like_sf"/>
</dbReference>